<dbReference type="Pfam" id="PF13290">
    <property type="entry name" value="CHB_HEX_C_1"/>
    <property type="match status" value="1"/>
</dbReference>
<organism evidence="4 5">
    <name type="scientific">Microbispora hainanensis</name>
    <dbReference type="NCBI Taxonomy" id="568844"/>
    <lineage>
        <taxon>Bacteria</taxon>
        <taxon>Bacillati</taxon>
        <taxon>Actinomycetota</taxon>
        <taxon>Actinomycetes</taxon>
        <taxon>Streptosporangiales</taxon>
        <taxon>Streptosporangiaceae</taxon>
        <taxon>Microbispora</taxon>
    </lineage>
</organism>
<sequence>MRLTLRNTGVTAARRVTRTAVAAVLLTGLLAGPLNAYPSSAGSATSTAATSAAAAAAAAAADDLTGDIAFSVPSRTFQGQISVSLSTAISGAQIRYTTDGKPPTAQSALYGGQPLQFTRTTQLRAQAFVGGTASGKPGTAMYVATSVTTAHDLPLVLIDSYGKGKPGRDYLDAATMIFAPGSGATTSLNAAPAVATRAGFHLRGQSSASFEKAPYRLEFWDNDNDDADYPVLGMPADSDWVLRGPFPDKSLIREALVYDLGKEMGLQVPRYRFVELYLNTDSNPVGADDYMGVYMLEETIKDSKNRLDLKQLDEDDTTLPKITGGYIWKFEWMAAEEPTLPCSGSSSTCWSYLEVVDPSPLQPQQKDWLRGYIQEFHNVLHSQNFADPDTGYRAYIDVGSFIDQMIIYELSRNMDAYYRSAYFYKDRNTKIFAGPLWDYDLTFGVGGFFQNDQTSGWQYQQPRQPIAFDWFTQLLRDPAFVDQVKARWQELRRGVLSDAALQSRIDALAQPLTNAAQRNFQRWPNLTTRTIGFFITPTASTWQGQVQYLRDWTLRRAAWLDSTAAWGGPVASPSPSPSPSVSPSASPSPSPSVSPSASPSPSPSVSPSPSPSPSPSGGASGACSATVRVVSSWPGGFQGEVTVSAGNAAINGWTVKWTWPGGQTITQLWGGLNSGSGSAVTVRNESWNGSLAANTTTTFGFLGNGSAVAPTATCTSP</sequence>
<protein>
    <submittedName>
        <fullName evidence="4">CotH kinase family protein</fullName>
    </submittedName>
</protein>
<dbReference type="PANTHER" id="PTHR48148:SF2">
    <property type="entry name" value="PA14 DOMAIN-CONTAINING PROTEIN"/>
    <property type="match status" value="1"/>
</dbReference>
<reference evidence="4" key="1">
    <citation type="submission" date="2022-10" db="EMBL/GenBank/DDBJ databases">
        <title>The complete genomes of actinobacterial strains from the NBC collection.</title>
        <authorList>
            <person name="Joergensen T.S."/>
            <person name="Alvarez Arevalo M."/>
            <person name="Sterndorff E.B."/>
            <person name="Faurdal D."/>
            <person name="Vuksanovic O."/>
            <person name="Mourched A.-S."/>
            <person name="Charusanti P."/>
            <person name="Shaw S."/>
            <person name="Blin K."/>
            <person name="Weber T."/>
        </authorList>
    </citation>
    <scope>NUCLEOTIDE SEQUENCE</scope>
    <source>
        <strain evidence="4">NBC_00254</strain>
    </source>
</reference>
<keyword evidence="4" id="KW-0418">Kinase</keyword>
<feature type="chain" id="PRO_5045506428" evidence="2">
    <location>
        <begin position="37"/>
        <end position="717"/>
    </location>
</feature>
<evidence type="ECO:0000256" key="2">
    <source>
        <dbReference type="SAM" id="SignalP"/>
    </source>
</evidence>
<keyword evidence="2" id="KW-0732">Signal</keyword>
<name>A0ABZ1SIF6_9ACTN</name>
<feature type="compositionally biased region" description="Pro residues" evidence="1">
    <location>
        <begin position="572"/>
        <end position="614"/>
    </location>
</feature>
<dbReference type="EMBL" id="CP108085">
    <property type="protein sequence ID" value="WUP71630.1"/>
    <property type="molecule type" value="Genomic_DNA"/>
</dbReference>
<keyword evidence="4" id="KW-0808">Transferase</keyword>
<dbReference type="Pfam" id="PF08757">
    <property type="entry name" value="CotH"/>
    <property type="match status" value="1"/>
</dbReference>
<gene>
    <name evidence="4" type="ORF">OG913_19460</name>
</gene>
<dbReference type="SMART" id="SM00637">
    <property type="entry name" value="CBD_II"/>
    <property type="match status" value="1"/>
</dbReference>
<feature type="domain" description="CBM2" evidence="3">
    <location>
        <begin position="616"/>
        <end position="717"/>
    </location>
</feature>
<dbReference type="Pfam" id="PF00553">
    <property type="entry name" value="CBM_2"/>
    <property type="match status" value="1"/>
</dbReference>
<evidence type="ECO:0000259" key="3">
    <source>
        <dbReference type="PROSITE" id="PS51173"/>
    </source>
</evidence>
<evidence type="ECO:0000313" key="4">
    <source>
        <dbReference type="EMBL" id="WUP71630.1"/>
    </source>
</evidence>
<feature type="signal peptide" evidence="2">
    <location>
        <begin position="1"/>
        <end position="36"/>
    </location>
</feature>
<dbReference type="PANTHER" id="PTHR48148">
    <property type="entry name" value="KERATINOCYTE PROLINE-RICH PROTEIN"/>
    <property type="match status" value="1"/>
</dbReference>
<dbReference type="Proteomes" id="UP001432011">
    <property type="component" value="Chromosome"/>
</dbReference>
<dbReference type="InterPro" id="IPR014867">
    <property type="entry name" value="Spore_coat_CotH_CotH2/3/7"/>
</dbReference>
<proteinExistence type="predicted"/>
<dbReference type="InterPro" id="IPR008965">
    <property type="entry name" value="CBM2/CBM3_carb-bd_dom_sf"/>
</dbReference>
<feature type="region of interest" description="Disordered" evidence="1">
    <location>
        <begin position="567"/>
        <end position="622"/>
    </location>
</feature>
<dbReference type="InterPro" id="IPR059177">
    <property type="entry name" value="GH29D-like_dom"/>
</dbReference>
<dbReference type="Gene3D" id="2.60.40.290">
    <property type="match status" value="1"/>
</dbReference>
<evidence type="ECO:0000256" key="1">
    <source>
        <dbReference type="SAM" id="MobiDB-lite"/>
    </source>
</evidence>
<dbReference type="GO" id="GO:0016301">
    <property type="term" value="F:kinase activity"/>
    <property type="evidence" value="ECO:0007669"/>
    <property type="project" value="UniProtKB-KW"/>
</dbReference>
<dbReference type="PROSITE" id="PS51173">
    <property type="entry name" value="CBM2"/>
    <property type="match status" value="1"/>
</dbReference>
<keyword evidence="5" id="KW-1185">Reference proteome</keyword>
<dbReference type="SUPFAM" id="SSF49384">
    <property type="entry name" value="Carbohydrate-binding domain"/>
    <property type="match status" value="1"/>
</dbReference>
<evidence type="ECO:0000313" key="5">
    <source>
        <dbReference type="Proteomes" id="UP001432011"/>
    </source>
</evidence>
<dbReference type="RefSeq" id="WP_222709690.1">
    <property type="nucleotide sequence ID" value="NZ_CP108085.1"/>
</dbReference>
<accession>A0ABZ1SIF6</accession>
<dbReference type="InterPro" id="IPR001919">
    <property type="entry name" value="CBD2"/>
</dbReference>
<dbReference type="InterPro" id="IPR012291">
    <property type="entry name" value="CBM2_carb-bd_dom_sf"/>
</dbReference>